<evidence type="ECO:0000313" key="1">
    <source>
        <dbReference type="EMBL" id="KAG8537970.1"/>
    </source>
</evidence>
<gene>
    <name evidence="1" type="ORF">GDO81_023493</name>
</gene>
<dbReference type="Proteomes" id="UP000824782">
    <property type="component" value="Unassembled WGS sequence"/>
</dbReference>
<keyword evidence="2" id="KW-1185">Reference proteome</keyword>
<protein>
    <submittedName>
        <fullName evidence="1">Uncharacterized protein</fullName>
    </submittedName>
</protein>
<evidence type="ECO:0000313" key="2">
    <source>
        <dbReference type="Proteomes" id="UP000824782"/>
    </source>
</evidence>
<dbReference type="Gene3D" id="1.25.40.20">
    <property type="entry name" value="Ankyrin repeat-containing domain"/>
    <property type="match status" value="1"/>
</dbReference>
<name>A0AAV6YQH0_ENGPU</name>
<accession>A0AAV6YQH0</accession>
<dbReference type="AlphaFoldDB" id="A0AAV6YQH0"/>
<feature type="non-terminal residue" evidence="1">
    <location>
        <position position="1"/>
    </location>
</feature>
<comment type="caution">
    <text evidence="1">The sequence shown here is derived from an EMBL/GenBank/DDBJ whole genome shotgun (WGS) entry which is preliminary data.</text>
</comment>
<organism evidence="1 2">
    <name type="scientific">Engystomops pustulosus</name>
    <name type="common">Tungara frog</name>
    <name type="synonym">Physalaemus pustulosus</name>
    <dbReference type="NCBI Taxonomy" id="76066"/>
    <lineage>
        <taxon>Eukaryota</taxon>
        <taxon>Metazoa</taxon>
        <taxon>Chordata</taxon>
        <taxon>Craniata</taxon>
        <taxon>Vertebrata</taxon>
        <taxon>Euteleostomi</taxon>
        <taxon>Amphibia</taxon>
        <taxon>Batrachia</taxon>
        <taxon>Anura</taxon>
        <taxon>Neobatrachia</taxon>
        <taxon>Hyloidea</taxon>
        <taxon>Leptodactylidae</taxon>
        <taxon>Leiuperinae</taxon>
        <taxon>Engystomops</taxon>
    </lineage>
</organism>
<proteinExistence type="predicted"/>
<dbReference type="SUPFAM" id="SSF48403">
    <property type="entry name" value="Ankyrin repeat"/>
    <property type="match status" value="1"/>
</dbReference>
<sequence>AFLYMKDGNPNKRNIHNESSMHLLCMGSHLMISEGALDHRLPRLGDEDRKRSDCLRMILDWKGAKLDHGEYERAALDATDNKKNTPLHYAAASGMKICVEVIFNILAAICCCGSLGSHKDL</sequence>
<dbReference type="EMBL" id="WNYA01024882">
    <property type="protein sequence ID" value="KAG8537970.1"/>
    <property type="molecule type" value="Genomic_DNA"/>
</dbReference>
<dbReference type="InterPro" id="IPR036770">
    <property type="entry name" value="Ankyrin_rpt-contain_sf"/>
</dbReference>
<reference evidence="1" key="1">
    <citation type="thesis" date="2020" institute="ProQuest LLC" country="789 East Eisenhower Parkway, Ann Arbor, MI, USA">
        <title>Comparative Genomics and Chromosome Evolution.</title>
        <authorList>
            <person name="Mudd A.B."/>
        </authorList>
    </citation>
    <scope>NUCLEOTIDE SEQUENCE</scope>
    <source>
        <strain evidence="1">237g6f4</strain>
        <tissue evidence="1">Blood</tissue>
    </source>
</reference>